<evidence type="ECO:0000313" key="2">
    <source>
        <dbReference type="EMBL" id="EFX84495.1"/>
    </source>
</evidence>
<reference evidence="2 3" key="1">
    <citation type="journal article" date="2011" name="Science">
        <title>The ecoresponsive genome of Daphnia pulex.</title>
        <authorList>
            <person name="Colbourne J.K."/>
            <person name="Pfrender M.E."/>
            <person name="Gilbert D."/>
            <person name="Thomas W.K."/>
            <person name="Tucker A."/>
            <person name="Oakley T.H."/>
            <person name="Tokishita S."/>
            <person name="Aerts A."/>
            <person name="Arnold G.J."/>
            <person name="Basu M.K."/>
            <person name="Bauer D.J."/>
            <person name="Caceres C.E."/>
            <person name="Carmel L."/>
            <person name="Casola C."/>
            <person name="Choi J.H."/>
            <person name="Detter J.C."/>
            <person name="Dong Q."/>
            <person name="Dusheyko S."/>
            <person name="Eads B.D."/>
            <person name="Frohlich T."/>
            <person name="Geiler-Samerotte K.A."/>
            <person name="Gerlach D."/>
            <person name="Hatcher P."/>
            <person name="Jogdeo S."/>
            <person name="Krijgsveld J."/>
            <person name="Kriventseva E.V."/>
            <person name="Kultz D."/>
            <person name="Laforsch C."/>
            <person name="Lindquist E."/>
            <person name="Lopez J."/>
            <person name="Manak J.R."/>
            <person name="Muller J."/>
            <person name="Pangilinan J."/>
            <person name="Patwardhan R.P."/>
            <person name="Pitluck S."/>
            <person name="Pritham E.J."/>
            <person name="Rechtsteiner A."/>
            <person name="Rho M."/>
            <person name="Rogozin I.B."/>
            <person name="Sakarya O."/>
            <person name="Salamov A."/>
            <person name="Schaack S."/>
            <person name="Shapiro H."/>
            <person name="Shiga Y."/>
            <person name="Skalitzky C."/>
            <person name="Smith Z."/>
            <person name="Souvorov A."/>
            <person name="Sung W."/>
            <person name="Tang Z."/>
            <person name="Tsuchiya D."/>
            <person name="Tu H."/>
            <person name="Vos H."/>
            <person name="Wang M."/>
            <person name="Wolf Y.I."/>
            <person name="Yamagata H."/>
            <person name="Yamada T."/>
            <person name="Ye Y."/>
            <person name="Shaw J.R."/>
            <person name="Andrews J."/>
            <person name="Crease T.J."/>
            <person name="Tang H."/>
            <person name="Lucas S.M."/>
            <person name="Robertson H.M."/>
            <person name="Bork P."/>
            <person name="Koonin E.V."/>
            <person name="Zdobnov E.M."/>
            <person name="Grigoriev I.V."/>
            <person name="Lynch M."/>
            <person name="Boore J.L."/>
        </authorList>
    </citation>
    <scope>NUCLEOTIDE SEQUENCE [LARGE SCALE GENOMIC DNA]</scope>
</reference>
<dbReference type="Proteomes" id="UP000000305">
    <property type="component" value="Unassembled WGS sequence"/>
</dbReference>
<accession>E9G7M4</accession>
<dbReference type="HOGENOM" id="CLU_2963085_0_0_1"/>
<protein>
    <submittedName>
        <fullName evidence="2">Uncharacterized protein</fullName>
    </submittedName>
</protein>
<gene>
    <name evidence="2" type="ORF">DAPPUDRAFT_314831</name>
</gene>
<dbReference type="InParanoid" id="E9G7M4"/>
<dbReference type="AlphaFoldDB" id="E9G7M4"/>
<feature type="compositionally biased region" description="Basic and acidic residues" evidence="1">
    <location>
        <begin position="44"/>
        <end position="59"/>
    </location>
</feature>
<feature type="region of interest" description="Disordered" evidence="1">
    <location>
        <begin position="40"/>
        <end position="59"/>
    </location>
</feature>
<name>E9G7M4_DAPPU</name>
<organism evidence="2 3">
    <name type="scientific">Daphnia pulex</name>
    <name type="common">Water flea</name>
    <dbReference type="NCBI Taxonomy" id="6669"/>
    <lineage>
        <taxon>Eukaryota</taxon>
        <taxon>Metazoa</taxon>
        <taxon>Ecdysozoa</taxon>
        <taxon>Arthropoda</taxon>
        <taxon>Crustacea</taxon>
        <taxon>Branchiopoda</taxon>
        <taxon>Diplostraca</taxon>
        <taxon>Cladocera</taxon>
        <taxon>Anomopoda</taxon>
        <taxon>Daphniidae</taxon>
        <taxon>Daphnia</taxon>
    </lineage>
</organism>
<evidence type="ECO:0000256" key="1">
    <source>
        <dbReference type="SAM" id="MobiDB-lite"/>
    </source>
</evidence>
<dbReference type="EMBL" id="GL732534">
    <property type="protein sequence ID" value="EFX84495.1"/>
    <property type="molecule type" value="Genomic_DNA"/>
</dbReference>
<evidence type="ECO:0000313" key="3">
    <source>
        <dbReference type="Proteomes" id="UP000000305"/>
    </source>
</evidence>
<dbReference type="KEGG" id="dpx:DAPPUDRAFT_314831"/>
<sequence length="59" mass="6565">MALFKIIYYVGGFAALGYGALKFTELNEHKLLKELAPSAEPATDAEKKKKLMMEKVTSE</sequence>
<proteinExistence type="predicted"/>
<keyword evidence="3" id="KW-1185">Reference proteome</keyword>